<name>A0A8H7XLC3_PSICU</name>
<dbReference type="InterPro" id="IPR002659">
    <property type="entry name" value="Glyco_trans_31"/>
</dbReference>
<dbReference type="PANTHER" id="PTHR11214">
    <property type="entry name" value="BETA-1,3-N-ACETYLGLUCOSAMINYLTRANSFERASE"/>
    <property type="match status" value="1"/>
</dbReference>
<dbReference type="EMBL" id="JAFIQS010000023">
    <property type="protein sequence ID" value="KAG5161889.1"/>
    <property type="molecule type" value="Genomic_DNA"/>
</dbReference>
<keyword evidence="6 10" id="KW-0735">Signal-anchor</keyword>
<keyword evidence="5 10" id="KW-0812">Transmembrane</keyword>
<evidence type="ECO:0000313" key="12">
    <source>
        <dbReference type="EMBL" id="KAG5161889.1"/>
    </source>
</evidence>
<reference evidence="12" key="1">
    <citation type="submission" date="2021-02" db="EMBL/GenBank/DDBJ databases">
        <title>Psilocybe cubensis genome.</title>
        <authorList>
            <person name="Mckernan K.J."/>
            <person name="Crawford S."/>
            <person name="Trippe A."/>
            <person name="Kane L.T."/>
            <person name="Mclaughlin S."/>
        </authorList>
    </citation>
    <scope>NUCLEOTIDE SEQUENCE [LARGE SCALE GENOMIC DNA]</scope>
    <source>
        <strain evidence="12">MGC-MH-2018</strain>
    </source>
</reference>
<evidence type="ECO:0000256" key="9">
    <source>
        <dbReference type="ARBA" id="ARBA00023136"/>
    </source>
</evidence>
<evidence type="ECO:0000256" key="3">
    <source>
        <dbReference type="ARBA" id="ARBA00022676"/>
    </source>
</evidence>
<feature type="compositionally biased region" description="Basic and acidic residues" evidence="11">
    <location>
        <begin position="1"/>
        <end position="11"/>
    </location>
</feature>
<keyword evidence="4" id="KW-0808">Transferase</keyword>
<feature type="transmembrane region" description="Helical" evidence="10">
    <location>
        <begin position="62"/>
        <end position="81"/>
    </location>
</feature>
<accession>A0A8H7XLC3</accession>
<keyword evidence="9 10" id="KW-0472">Membrane</keyword>
<sequence>MYPPRKDDDLGRYSGLPTERPRDDHDTASTQPYDNSYSSSASLRAKLSSLTRRRRRIRPTTIVLLLLIFILLCVFLNNISLQYGSDEPVMWNEGDFTFNDQSRPAYLDKPLSTPLRIRLAVMSRVDEFERRQVTRDAVLYGVPESDVKLEYKFFVGRRVAKDNLDTVKGWLWKIRLLMESWIYGDIIMLHDLNDVPQRLSEKRYAAIQWTASVPQSEYDYSMTMDSDTFCRFQTLARRLRHAYPELRPHMEPILIGRMGGHLVYLQNTVPDGNINDSDEDFILKGPWYSYPLGIGYMLSSNLTDTIFTADPPFPHHINYPSDDVMIGSWVAALKLFHDPNVLFETTIEHSPPPQHRVYPKPYLPYAVDTKVVDDTVGWHDFKNRGGNEGPIGWETACVHRLSPKEMKDLRQMAEIRMEWDPR</sequence>
<comment type="caution">
    <text evidence="12">The sequence shown here is derived from an EMBL/GenBank/DDBJ whole genome shotgun (WGS) entry which is preliminary data.</text>
</comment>
<gene>
    <name evidence="12" type="ORF">JR316_013176</name>
</gene>
<protein>
    <recommendedName>
        <fullName evidence="10">Hexosyltransferase</fullName>
        <ecNumber evidence="10">2.4.1.-</ecNumber>
    </recommendedName>
</protein>
<evidence type="ECO:0000256" key="1">
    <source>
        <dbReference type="ARBA" id="ARBA00004323"/>
    </source>
</evidence>
<dbReference type="AlphaFoldDB" id="A0A8H7XLC3"/>
<dbReference type="GO" id="GO:0000139">
    <property type="term" value="C:Golgi membrane"/>
    <property type="evidence" value="ECO:0007669"/>
    <property type="project" value="UniProtKB-SubCell"/>
</dbReference>
<dbReference type="Gene3D" id="3.90.550.50">
    <property type="match status" value="1"/>
</dbReference>
<evidence type="ECO:0000256" key="8">
    <source>
        <dbReference type="ARBA" id="ARBA00023034"/>
    </source>
</evidence>
<evidence type="ECO:0000256" key="6">
    <source>
        <dbReference type="ARBA" id="ARBA00022968"/>
    </source>
</evidence>
<feature type="region of interest" description="Disordered" evidence="11">
    <location>
        <begin position="1"/>
        <end position="38"/>
    </location>
</feature>
<organism evidence="12">
    <name type="scientific">Psilocybe cubensis</name>
    <name type="common">Psychedelic mushroom</name>
    <name type="synonym">Stropharia cubensis</name>
    <dbReference type="NCBI Taxonomy" id="181762"/>
    <lineage>
        <taxon>Eukaryota</taxon>
        <taxon>Fungi</taxon>
        <taxon>Dikarya</taxon>
        <taxon>Basidiomycota</taxon>
        <taxon>Agaricomycotina</taxon>
        <taxon>Agaricomycetes</taxon>
        <taxon>Agaricomycetidae</taxon>
        <taxon>Agaricales</taxon>
        <taxon>Agaricineae</taxon>
        <taxon>Strophariaceae</taxon>
        <taxon>Psilocybe</taxon>
    </lineage>
</organism>
<evidence type="ECO:0000256" key="5">
    <source>
        <dbReference type="ARBA" id="ARBA00022692"/>
    </source>
</evidence>
<proteinExistence type="inferred from homology"/>
<dbReference type="OrthoDB" id="3001461at2759"/>
<evidence type="ECO:0000256" key="2">
    <source>
        <dbReference type="ARBA" id="ARBA00008661"/>
    </source>
</evidence>
<evidence type="ECO:0000256" key="10">
    <source>
        <dbReference type="RuleBase" id="RU363063"/>
    </source>
</evidence>
<comment type="subcellular location">
    <subcellularLocation>
        <location evidence="1 10">Golgi apparatus membrane</location>
        <topology evidence="1 10">Single-pass type II membrane protein</topology>
    </subcellularLocation>
</comment>
<comment type="similarity">
    <text evidence="2 10">Belongs to the glycosyltransferase 31 family.</text>
</comment>
<keyword evidence="8 10" id="KW-0333">Golgi apparatus</keyword>
<evidence type="ECO:0000256" key="4">
    <source>
        <dbReference type="ARBA" id="ARBA00022679"/>
    </source>
</evidence>
<keyword evidence="7 10" id="KW-1133">Transmembrane helix</keyword>
<keyword evidence="3 10" id="KW-0328">Glycosyltransferase</keyword>
<dbReference type="Pfam" id="PF01762">
    <property type="entry name" value="Galactosyl_T"/>
    <property type="match status" value="1"/>
</dbReference>
<evidence type="ECO:0000256" key="7">
    <source>
        <dbReference type="ARBA" id="ARBA00022989"/>
    </source>
</evidence>
<dbReference type="EC" id="2.4.1.-" evidence="10"/>
<evidence type="ECO:0000256" key="11">
    <source>
        <dbReference type="SAM" id="MobiDB-lite"/>
    </source>
</evidence>
<dbReference type="GO" id="GO:0016758">
    <property type="term" value="F:hexosyltransferase activity"/>
    <property type="evidence" value="ECO:0007669"/>
    <property type="project" value="InterPro"/>
</dbReference>